<reference evidence="1 2" key="1">
    <citation type="submission" date="2023-05" db="EMBL/GenBank/DDBJ databases">
        <authorList>
            <person name="Yin Y."/>
            <person name="Lu Z."/>
        </authorList>
    </citation>
    <scope>NUCLEOTIDE SEQUENCE [LARGE SCALE GENOMIC DNA]</scope>
    <source>
        <strain evidence="1 2">ZM22</strain>
    </source>
</reference>
<dbReference type="EC" id="1.1.1.47" evidence="1"/>
<dbReference type="Proteomes" id="UP001240697">
    <property type="component" value="Chromosome"/>
</dbReference>
<accession>A0ABY8SV07</accession>
<dbReference type="InterPro" id="IPR020904">
    <property type="entry name" value="Sc_DH/Rdtase_CS"/>
</dbReference>
<sequence>MTGRLQGKVALISGGSMGMGASHARAFVAEGAQVVIGDIADEQGQALVRELGDAAHYVHLDVTQFDQWEKAVAITVQRFGKLSTLVNNAGILTMGPLSDYSVEQWNRTLAINLTSQFLGMKAALEALTKSAPASIINISSTSGLTAHPGLLGYCASKWGSTGMTKSVALELADRHIRVNSVHPGAVATPLTQALHPIEDKDFEGSNLTRFAHPQEISNMVVYLASDESSFSTGASFVVDGGLTAGSVIM</sequence>
<dbReference type="PANTHER" id="PTHR42820">
    <property type="entry name" value="SHORT-CHAIN DEHYDROGENASE REDUCTASE"/>
    <property type="match status" value="1"/>
</dbReference>
<dbReference type="PRINTS" id="PR00081">
    <property type="entry name" value="GDHRDH"/>
</dbReference>
<dbReference type="InterPro" id="IPR036291">
    <property type="entry name" value="NAD(P)-bd_dom_sf"/>
</dbReference>
<dbReference type="InterPro" id="IPR002347">
    <property type="entry name" value="SDR_fam"/>
</dbReference>
<keyword evidence="2" id="KW-1185">Reference proteome</keyword>
<gene>
    <name evidence="1" type="ORF">QMY55_06980</name>
</gene>
<evidence type="ECO:0000313" key="2">
    <source>
        <dbReference type="Proteomes" id="UP001240697"/>
    </source>
</evidence>
<name>A0ABY8SV07_9BURK</name>
<dbReference type="PRINTS" id="PR00080">
    <property type="entry name" value="SDRFAMILY"/>
</dbReference>
<keyword evidence="1" id="KW-0560">Oxidoreductase</keyword>
<dbReference type="EMBL" id="CP125947">
    <property type="protein sequence ID" value="WHS66867.1"/>
    <property type="molecule type" value="Genomic_DNA"/>
</dbReference>
<dbReference type="Pfam" id="PF13561">
    <property type="entry name" value="adh_short_C2"/>
    <property type="match status" value="1"/>
</dbReference>
<organism evidence="1 2">
    <name type="scientific">Comamonas resistens</name>
    <dbReference type="NCBI Taxonomy" id="3046670"/>
    <lineage>
        <taxon>Bacteria</taxon>
        <taxon>Pseudomonadati</taxon>
        <taxon>Pseudomonadota</taxon>
        <taxon>Betaproteobacteria</taxon>
        <taxon>Burkholderiales</taxon>
        <taxon>Comamonadaceae</taxon>
        <taxon>Comamonas</taxon>
    </lineage>
</organism>
<dbReference type="NCBIfam" id="NF005559">
    <property type="entry name" value="PRK07231.1"/>
    <property type="match status" value="1"/>
</dbReference>
<dbReference type="SUPFAM" id="SSF51735">
    <property type="entry name" value="NAD(P)-binding Rossmann-fold domains"/>
    <property type="match status" value="1"/>
</dbReference>
<protein>
    <submittedName>
        <fullName evidence="1">Glucose 1-dehydrogenase</fullName>
        <ecNumber evidence="1">1.1.1.47</ecNumber>
    </submittedName>
</protein>
<dbReference type="GO" id="GO:0047936">
    <property type="term" value="F:glucose 1-dehydrogenase [NAD(P)+] activity"/>
    <property type="evidence" value="ECO:0007669"/>
    <property type="project" value="UniProtKB-EC"/>
</dbReference>
<dbReference type="RefSeq" id="WP_283487942.1">
    <property type="nucleotide sequence ID" value="NZ_CP125947.1"/>
</dbReference>
<dbReference type="PROSITE" id="PS00061">
    <property type="entry name" value="ADH_SHORT"/>
    <property type="match status" value="1"/>
</dbReference>
<dbReference type="PANTHER" id="PTHR42820:SF1">
    <property type="entry name" value="SHORT-CHAIN DEHYDROGENASE_REDUCTASE FAMILY PROTEIN"/>
    <property type="match status" value="1"/>
</dbReference>
<proteinExistence type="predicted"/>
<evidence type="ECO:0000313" key="1">
    <source>
        <dbReference type="EMBL" id="WHS66867.1"/>
    </source>
</evidence>
<dbReference type="Gene3D" id="3.40.50.720">
    <property type="entry name" value="NAD(P)-binding Rossmann-like Domain"/>
    <property type="match status" value="1"/>
</dbReference>